<feature type="signal peptide" evidence="12">
    <location>
        <begin position="1"/>
        <end position="30"/>
    </location>
</feature>
<dbReference type="PROSITE" id="PS00430">
    <property type="entry name" value="TONB_DEPENDENT_REC_1"/>
    <property type="match status" value="1"/>
</dbReference>
<comment type="caution">
    <text evidence="15">The sequence shown here is derived from an EMBL/GenBank/DDBJ whole genome shotgun (WGS) entry which is preliminary data.</text>
</comment>
<keyword evidence="16" id="KW-1185">Reference proteome</keyword>
<evidence type="ECO:0000256" key="4">
    <source>
        <dbReference type="ARBA" id="ARBA00022692"/>
    </source>
</evidence>
<evidence type="ECO:0000256" key="11">
    <source>
        <dbReference type="RuleBase" id="RU003357"/>
    </source>
</evidence>
<keyword evidence="6 10" id="KW-0798">TonB box</keyword>
<keyword evidence="8 9" id="KW-0998">Cell outer membrane</keyword>
<evidence type="ECO:0000256" key="1">
    <source>
        <dbReference type="ARBA" id="ARBA00004571"/>
    </source>
</evidence>
<evidence type="ECO:0000313" key="15">
    <source>
        <dbReference type="EMBL" id="GGD42401.1"/>
    </source>
</evidence>
<evidence type="ECO:0000256" key="10">
    <source>
        <dbReference type="PROSITE-ProRule" id="PRU10143"/>
    </source>
</evidence>
<reference evidence="15 16" key="1">
    <citation type="journal article" date="2014" name="Int. J. Syst. Evol. Microbiol.">
        <title>Complete genome sequence of Corynebacterium casei LMG S-19264T (=DSM 44701T), isolated from a smear-ripened cheese.</title>
        <authorList>
            <consortium name="US DOE Joint Genome Institute (JGI-PGF)"/>
            <person name="Walter F."/>
            <person name="Albersmeier A."/>
            <person name="Kalinowski J."/>
            <person name="Ruckert C."/>
        </authorList>
    </citation>
    <scope>NUCLEOTIDE SEQUENCE [LARGE SCALE GENOMIC DNA]</scope>
    <source>
        <strain evidence="15 16">CGMCC 1.15358</strain>
    </source>
</reference>
<evidence type="ECO:0000256" key="6">
    <source>
        <dbReference type="ARBA" id="ARBA00023077"/>
    </source>
</evidence>
<evidence type="ECO:0000256" key="7">
    <source>
        <dbReference type="ARBA" id="ARBA00023136"/>
    </source>
</evidence>
<evidence type="ECO:0000259" key="14">
    <source>
        <dbReference type="Pfam" id="PF07715"/>
    </source>
</evidence>
<dbReference type="InterPro" id="IPR037066">
    <property type="entry name" value="Plug_dom_sf"/>
</dbReference>
<dbReference type="EMBL" id="BMIO01000004">
    <property type="protein sequence ID" value="GGD42401.1"/>
    <property type="molecule type" value="Genomic_DNA"/>
</dbReference>
<dbReference type="PANTHER" id="PTHR47234:SF2">
    <property type="entry name" value="TONB-DEPENDENT RECEPTOR"/>
    <property type="match status" value="1"/>
</dbReference>
<feature type="domain" description="TonB-dependent receptor plug" evidence="14">
    <location>
        <begin position="56"/>
        <end position="171"/>
    </location>
</feature>
<dbReference type="Gene3D" id="2.170.130.10">
    <property type="entry name" value="TonB-dependent receptor, plug domain"/>
    <property type="match status" value="1"/>
</dbReference>
<keyword evidence="15" id="KW-0675">Receptor</keyword>
<organism evidence="15 16">
    <name type="scientific">Croceicoccus pelagius</name>
    <dbReference type="NCBI Taxonomy" id="1703341"/>
    <lineage>
        <taxon>Bacteria</taxon>
        <taxon>Pseudomonadati</taxon>
        <taxon>Pseudomonadota</taxon>
        <taxon>Alphaproteobacteria</taxon>
        <taxon>Sphingomonadales</taxon>
        <taxon>Erythrobacteraceae</taxon>
        <taxon>Croceicoccus</taxon>
    </lineage>
</organism>
<dbReference type="Gene3D" id="2.40.170.20">
    <property type="entry name" value="TonB-dependent receptor, beta-barrel domain"/>
    <property type="match status" value="1"/>
</dbReference>
<comment type="subcellular location">
    <subcellularLocation>
        <location evidence="1 9">Cell outer membrane</location>
        <topology evidence="1 9">Multi-pass membrane protein</topology>
    </subcellularLocation>
</comment>
<keyword evidence="2 9" id="KW-0813">Transport</keyword>
<dbReference type="InterPro" id="IPR036942">
    <property type="entry name" value="Beta-barrel_TonB_sf"/>
</dbReference>
<dbReference type="AlphaFoldDB" id="A0A916YEL4"/>
<dbReference type="Pfam" id="PF00593">
    <property type="entry name" value="TonB_dep_Rec_b-barrel"/>
    <property type="match status" value="1"/>
</dbReference>
<evidence type="ECO:0000313" key="16">
    <source>
        <dbReference type="Proteomes" id="UP000598997"/>
    </source>
</evidence>
<dbReference type="PROSITE" id="PS52016">
    <property type="entry name" value="TONB_DEPENDENT_REC_3"/>
    <property type="match status" value="1"/>
</dbReference>
<dbReference type="RefSeq" id="WP_066766372.1">
    <property type="nucleotide sequence ID" value="NZ_LYWY01000040.1"/>
</dbReference>
<evidence type="ECO:0000256" key="3">
    <source>
        <dbReference type="ARBA" id="ARBA00022452"/>
    </source>
</evidence>
<keyword evidence="5 12" id="KW-0732">Signal</keyword>
<protein>
    <submittedName>
        <fullName evidence="15">TonB-dependent receptor</fullName>
    </submittedName>
</protein>
<evidence type="ECO:0000259" key="13">
    <source>
        <dbReference type="Pfam" id="PF00593"/>
    </source>
</evidence>
<feature type="short sequence motif" description="TonB box" evidence="10">
    <location>
        <begin position="42"/>
        <end position="48"/>
    </location>
</feature>
<evidence type="ECO:0000256" key="9">
    <source>
        <dbReference type="PROSITE-ProRule" id="PRU01360"/>
    </source>
</evidence>
<dbReference type="GO" id="GO:0009279">
    <property type="term" value="C:cell outer membrane"/>
    <property type="evidence" value="ECO:0007669"/>
    <property type="project" value="UniProtKB-SubCell"/>
</dbReference>
<dbReference type="SUPFAM" id="SSF56935">
    <property type="entry name" value="Porins"/>
    <property type="match status" value="1"/>
</dbReference>
<dbReference type="Proteomes" id="UP000598997">
    <property type="component" value="Unassembled WGS sequence"/>
</dbReference>
<evidence type="ECO:0000256" key="2">
    <source>
        <dbReference type="ARBA" id="ARBA00022448"/>
    </source>
</evidence>
<keyword evidence="4 9" id="KW-0812">Transmembrane</keyword>
<dbReference type="InterPro" id="IPR000531">
    <property type="entry name" value="Beta-barrel_TonB"/>
</dbReference>
<sequence length="988" mass="105718">MKTSTIMKRALVGTALSAITLTTMAAPAFAQDDESDAPMANTIVVTGSRIQSTDFETVAPVQVIDEQSIEATGAVNIQETLLRNPVFGTPTLSRTNTSFSTSATGISTIDLRNLGVNRTLVLVDGRRFVSGLPGSSAVDLNAIPTALIERVDILTSGSGSAIYGSDAVAGVVNFITKKDFEGVQAEASAGITEAGDSEEYTLGLLVGGNFADGRGNATVHAGYTYEGEAFLRNHKTEAGPSEQDSLSELFFGGDYQTPVEPFLSSYSPFGTYFTDNYAFTYAPAGVLQPCTTTNGTSCSSALGTGTGPTGFNRTFYRYLAAPTERFSLSLNANYELSESANVFVQGTYASTSVNSNIEPFPLASEDIWGDGQMPIETYLPDGTIFRNPYVPDAIYNDASDTNGDGLRDLFFTKRLTDFGPRASSADRDTFRIVTGVNGEFGSAWNYEVFFNYGRTKQTQLGNGQINTPNARLAAQIVPDGNGGYMCADPDAVAQGCVPTNWFGQNSITGDSLAYLAAPTTFNAKVSQIQTGAFVGGDLFSLYEGADPIQVTAGVEYRKEKSSDIWDVLSQRGLNAGNALPPTSGSFDVKEIYGEIKVPLVQDSFIYDASVRAAARYSDYSTVGGTFSWNAGGEIAPVRDIRFRAMYAETVRAPNISELYSGLSQTFPTLTDPCSAVSQDGSALAQNCFADPGVQANAALNGGVFTLNGTSDTQGVTGFDGGNPDLSEEKGKTFTAGVVIAPTSIDALRNMSLSVDYYNVKISDAIVLTPRQFILNQCYQSGQNDFCQFVTRRPTAIGPYSAGSLDEVNTGPTNSGGYKAEGIDVKFAYRTDLPFLGEDAGLNFTLNYSHLLDGYLIPLTAQPESKDPFVGEVGASKDRFTAQAFLDFGNVSFAATGTYFGPAYLDDQLTGVGKGDEGYEDYRWHDEFYLDLQTRFKVADRYEFFVGVDNVLDNDPVYAGGLVTTGMETDTGTYDPLGRRFYAGAKFTL</sequence>
<evidence type="ECO:0000256" key="5">
    <source>
        <dbReference type="ARBA" id="ARBA00022729"/>
    </source>
</evidence>
<feature type="domain" description="TonB-dependent receptor-like beta-barrel" evidence="13">
    <location>
        <begin position="399"/>
        <end position="950"/>
    </location>
</feature>
<keyword evidence="3 9" id="KW-1134">Transmembrane beta strand</keyword>
<feature type="chain" id="PRO_5037448528" evidence="12">
    <location>
        <begin position="31"/>
        <end position="988"/>
    </location>
</feature>
<dbReference type="InterPro" id="IPR012910">
    <property type="entry name" value="Plug_dom"/>
</dbReference>
<name>A0A916YEL4_9SPHN</name>
<dbReference type="InterPro" id="IPR010916">
    <property type="entry name" value="TonB_box_CS"/>
</dbReference>
<evidence type="ECO:0000256" key="8">
    <source>
        <dbReference type="ARBA" id="ARBA00023237"/>
    </source>
</evidence>
<dbReference type="PANTHER" id="PTHR47234">
    <property type="match status" value="1"/>
</dbReference>
<evidence type="ECO:0000256" key="12">
    <source>
        <dbReference type="SAM" id="SignalP"/>
    </source>
</evidence>
<keyword evidence="7 9" id="KW-0472">Membrane</keyword>
<comment type="similarity">
    <text evidence="9 11">Belongs to the TonB-dependent receptor family.</text>
</comment>
<gene>
    <name evidence="15" type="primary">btuB</name>
    <name evidence="15" type="ORF">GCM10010989_15510</name>
</gene>
<proteinExistence type="inferred from homology"/>
<dbReference type="InterPro" id="IPR039426">
    <property type="entry name" value="TonB-dep_rcpt-like"/>
</dbReference>
<accession>A0A916YEL4</accession>
<dbReference type="Pfam" id="PF07715">
    <property type="entry name" value="Plug"/>
    <property type="match status" value="1"/>
</dbReference>